<dbReference type="AlphaFoldDB" id="A0AAU0UQE1"/>
<keyword evidence="2" id="KW-1185">Reference proteome</keyword>
<dbReference type="RefSeq" id="WP_366921843.1">
    <property type="nucleotide sequence ID" value="NZ_CP121694.1"/>
</dbReference>
<protein>
    <submittedName>
        <fullName evidence="1">Uncharacterized protein</fullName>
    </submittedName>
</protein>
<dbReference type="Proteomes" id="UP001329915">
    <property type="component" value="Chromosome"/>
</dbReference>
<evidence type="ECO:0000313" key="2">
    <source>
        <dbReference type="Proteomes" id="UP001329915"/>
    </source>
</evidence>
<proteinExistence type="predicted"/>
<dbReference type="EMBL" id="CP121694">
    <property type="protein sequence ID" value="WRO22431.1"/>
    <property type="molecule type" value="Genomic_DNA"/>
</dbReference>
<gene>
    <name evidence="1" type="ORF">MFMK1_002260</name>
</gene>
<evidence type="ECO:0000313" key="1">
    <source>
        <dbReference type="EMBL" id="WRO22431.1"/>
    </source>
</evidence>
<sequence length="65" mass="7594">MNDFFRCQCKKIVCQVVEDTIIIKCRHCKRYVHINTKGINSIQFKLTADTGKGEPQIIEFDECDK</sequence>
<dbReference type="KEGG" id="dbc:MFMK1_002260"/>
<name>A0AAU0UQE1_9FIRM</name>
<reference evidence="1 2" key="1">
    <citation type="submission" date="2023-04" db="EMBL/GenBank/DDBJ databases">
        <authorList>
            <person name="Hsu D."/>
        </authorList>
    </citation>
    <scope>NUCLEOTIDE SEQUENCE [LARGE SCALE GENOMIC DNA]</scope>
    <source>
        <strain evidence="1 2">MK1</strain>
    </source>
</reference>
<accession>A0AAU0UQE1</accession>
<organism evidence="1 2">
    <name type="scientific">Metallumcola ferriviriculae</name>
    <dbReference type="NCBI Taxonomy" id="3039180"/>
    <lineage>
        <taxon>Bacteria</taxon>
        <taxon>Bacillati</taxon>
        <taxon>Bacillota</taxon>
        <taxon>Clostridia</taxon>
        <taxon>Neomoorellales</taxon>
        <taxon>Desulfitibacteraceae</taxon>
        <taxon>Metallumcola</taxon>
    </lineage>
</organism>